<gene>
    <name evidence="2" type="ORF">BOX15_Mlig029257g1</name>
</gene>
<dbReference type="PANTHER" id="PTHR43157">
    <property type="entry name" value="PHOSPHATIDYLINOSITOL-GLYCAN BIOSYNTHESIS CLASS F PROTEIN-RELATED"/>
    <property type="match status" value="1"/>
</dbReference>
<evidence type="ECO:0000256" key="1">
    <source>
        <dbReference type="ARBA" id="ARBA00023002"/>
    </source>
</evidence>
<organism evidence="2 3">
    <name type="scientific">Macrostomum lignano</name>
    <dbReference type="NCBI Taxonomy" id="282301"/>
    <lineage>
        <taxon>Eukaryota</taxon>
        <taxon>Metazoa</taxon>
        <taxon>Spiralia</taxon>
        <taxon>Lophotrochozoa</taxon>
        <taxon>Platyhelminthes</taxon>
        <taxon>Rhabditophora</taxon>
        <taxon>Macrostomorpha</taxon>
        <taxon>Macrostomida</taxon>
        <taxon>Macrostomidae</taxon>
        <taxon>Macrostomum</taxon>
    </lineage>
</organism>
<name>A0A267DYL5_9PLAT</name>
<dbReference type="EMBL" id="NIVC01002944">
    <property type="protein sequence ID" value="PAA54256.1"/>
    <property type="molecule type" value="Genomic_DNA"/>
</dbReference>
<proteinExistence type="predicted"/>
<dbReference type="SUPFAM" id="SSF51735">
    <property type="entry name" value="NAD(P)-binding Rossmann-fold domains"/>
    <property type="match status" value="1"/>
</dbReference>
<evidence type="ECO:0000313" key="2">
    <source>
        <dbReference type="EMBL" id="PAA54256.1"/>
    </source>
</evidence>
<dbReference type="STRING" id="282301.A0A267DYL5"/>
<evidence type="ECO:0008006" key="4">
    <source>
        <dbReference type="Google" id="ProtNLM"/>
    </source>
</evidence>
<accession>A0A267DYL5</accession>
<dbReference type="GO" id="GO:0016491">
    <property type="term" value="F:oxidoreductase activity"/>
    <property type="evidence" value="ECO:0007669"/>
    <property type="project" value="UniProtKB-KW"/>
</dbReference>
<comment type="caution">
    <text evidence="2">The sequence shown here is derived from an EMBL/GenBank/DDBJ whole genome shotgun (WGS) entry which is preliminary data.</text>
</comment>
<protein>
    <recommendedName>
        <fullName evidence="4">WW domain-containing oxidoreductase</fullName>
    </recommendedName>
</protein>
<dbReference type="Proteomes" id="UP000215902">
    <property type="component" value="Unassembled WGS sequence"/>
</dbReference>
<dbReference type="InterPro" id="IPR036291">
    <property type="entry name" value="NAD(P)-bd_dom_sf"/>
</dbReference>
<dbReference type="OrthoDB" id="191139at2759"/>
<keyword evidence="3" id="KW-1185">Reference proteome</keyword>
<dbReference type="PANTHER" id="PTHR43157:SF31">
    <property type="entry name" value="PHOSPHATIDYLINOSITOL-GLYCAN BIOSYNTHESIS CLASS F PROTEIN"/>
    <property type="match status" value="1"/>
</dbReference>
<dbReference type="Gene3D" id="3.40.50.720">
    <property type="entry name" value="NAD(P)-binding Rossmann-like Domain"/>
    <property type="match status" value="1"/>
</dbReference>
<reference evidence="2 3" key="1">
    <citation type="submission" date="2017-06" db="EMBL/GenBank/DDBJ databases">
        <title>A platform for efficient transgenesis in Macrostomum lignano, a flatworm model organism for stem cell research.</title>
        <authorList>
            <person name="Berezikov E."/>
        </authorList>
    </citation>
    <scope>NUCLEOTIDE SEQUENCE [LARGE SCALE GENOMIC DNA]</scope>
    <source>
        <strain evidence="2">DV1</strain>
        <tissue evidence="2">Whole organism</tissue>
    </source>
</reference>
<feature type="non-terminal residue" evidence="2">
    <location>
        <position position="1"/>
    </location>
</feature>
<dbReference type="AlphaFoldDB" id="A0A267DYL5"/>
<keyword evidence="1" id="KW-0560">Oxidoreductase</keyword>
<evidence type="ECO:0000313" key="3">
    <source>
        <dbReference type="Proteomes" id="UP000215902"/>
    </source>
</evidence>
<sequence>LTKMLLQTLKDTASRHGAARVLIVSSDYHTYTFRVKPLDFDDLFMEKPGAYSGSQAYKNSKAMNILHCRKLARMLEGTGVYVNALHPGFIPTTGFFRGCMRCFFICCFSGFCCCCGSPHSAEAPVTCLTLPRACRPMKTKAVCTFMTAGRSRHQRKRRFLPTRTCCGSGARPSLPDEVFQRWIKIAEVASRPLIRCPSRQYIYD</sequence>